<dbReference type="InterPro" id="IPR006153">
    <property type="entry name" value="Cation/H_exchanger_TM"/>
</dbReference>
<dbReference type="Gene3D" id="3.30.70.1450">
    <property type="entry name" value="Regulator of K+ conductance, C-terminal domain"/>
    <property type="match status" value="1"/>
</dbReference>
<feature type="transmembrane region" description="Helical" evidence="9">
    <location>
        <begin position="178"/>
        <end position="207"/>
    </location>
</feature>
<dbReference type="SUPFAM" id="SSF116726">
    <property type="entry name" value="TrkA C-terminal domain-like"/>
    <property type="match status" value="1"/>
</dbReference>
<name>A0A7X2S8K6_9BACI</name>
<feature type="transmembrane region" description="Helical" evidence="9">
    <location>
        <begin position="6"/>
        <end position="23"/>
    </location>
</feature>
<dbReference type="Pfam" id="PF00999">
    <property type="entry name" value="Na_H_Exchanger"/>
    <property type="match status" value="1"/>
</dbReference>
<comment type="subcellular location">
    <subcellularLocation>
        <location evidence="1">Cell membrane</location>
        <topology evidence="1">Multi-pass membrane protein</topology>
    </subcellularLocation>
</comment>
<feature type="transmembrane region" description="Helical" evidence="9">
    <location>
        <begin position="329"/>
        <end position="350"/>
    </location>
</feature>
<dbReference type="GO" id="GO:0006813">
    <property type="term" value="P:potassium ion transport"/>
    <property type="evidence" value="ECO:0007669"/>
    <property type="project" value="InterPro"/>
</dbReference>
<evidence type="ECO:0000256" key="8">
    <source>
        <dbReference type="ARBA" id="ARBA00023136"/>
    </source>
</evidence>
<dbReference type="Gene3D" id="1.20.1530.20">
    <property type="match status" value="1"/>
</dbReference>
<dbReference type="RefSeq" id="WP_155114182.1">
    <property type="nucleotide sequence ID" value="NZ_WMIB01000036.1"/>
</dbReference>
<keyword evidence="8 9" id="KW-0472">Membrane</keyword>
<keyword evidence="4" id="KW-1003">Cell membrane</keyword>
<feature type="domain" description="RCK C-terminal" evidence="10">
    <location>
        <begin position="398"/>
        <end position="479"/>
    </location>
</feature>
<dbReference type="GO" id="GO:0015297">
    <property type="term" value="F:antiporter activity"/>
    <property type="evidence" value="ECO:0007669"/>
    <property type="project" value="UniProtKB-KW"/>
</dbReference>
<keyword evidence="6 9" id="KW-1133">Transmembrane helix</keyword>
<reference evidence="11 12" key="1">
    <citation type="journal article" date="2017" name="Int. J. Syst. Evol. Microbiol.">
        <title>Bacillus mangrovi sp. nov., isolated from a sediment sample from a mangrove forest.</title>
        <authorList>
            <person name="Gupta V."/>
            <person name="Singh P.K."/>
            <person name="Korpole S."/>
            <person name="Tanuku N.R.S."/>
            <person name="Pinnaka A.K."/>
        </authorList>
    </citation>
    <scope>NUCLEOTIDE SEQUENCE [LARGE SCALE GENOMIC DNA]</scope>
    <source>
        <strain evidence="11 12">KCTC 33872</strain>
    </source>
</reference>
<evidence type="ECO:0000256" key="7">
    <source>
        <dbReference type="ARBA" id="ARBA00023065"/>
    </source>
</evidence>
<feature type="transmembrane region" description="Helical" evidence="9">
    <location>
        <begin position="55"/>
        <end position="75"/>
    </location>
</feature>
<keyword evidence="12" id="KW-1185">Reference proteome</keyword>
<dbReference type="EMBL" id="WMIB01000036">
    <property type="protein sequence ID" value="MTH55684.1"/>
    <property type="molecule type" value="Genomic_DNA"/>
</dbReference>
<proteinExistence type="predicted"/>
<evidence type="ECO:0000256" key="1">
    <source>
        <dbReference type="ARBA" id="ARBA00004651"/>
    </source>
</evidence>
<comment type="caution">
    <text evidence="11">The sequence shown here is derived from an EMBL/GenBank/DDBJ whole genome shotgun (WGS) entry which is preliminary data.</text>
</comment>
<keyword evidence="7" id="KW-0406">Ion transport</keyword>
<dbReference type="InterPro" id="IPR006037">
    <property type="entry name" value="RCK_C"/>
</dbReference>
<dbReference type="PROSITE" id="PS51202">
    <property type="entry name" value="RCK_C"/>
    <property type="match status" value="1"/>
</dbReference>
<evidence type="ECO:0000256" key="5">
    <source>
        <dbReference type="ARBA" id="ARBA00022692"/>
    </source>
</evidence>
<dbReference type="Pfam" id="PF02080">
    <property type="entry name" value="TrkA_C"/>
    <property type="match status" value="1"/>
</dbReference>
<keyword evidence="5 9" id="KW-0812">Transmembrane</keyword>
<keyword evidence="2" id="KW-0813">Transport</keyword>
<feature type="transmembrane region" description="Helical" evidence="9">
    <location>
        <begin position="118"/>
        <end position="136"/>
    </location>
</feature>
<dbReference type="Proteomes" id="UP000434639">
    <property type="component" value="Unassembled WGS sequence"/>
</dbReference>
<feature type="transmembrane region" description="Helical" evidence="9">
    <location>
        <begin position="30"/>
        <end position="49"/>
    </location>
</feature>
<feature type="transmembrane region" description="Helical" evidence="9">
    <location>
        <begin position="356"/>
        <end position="377"/>
    </location>
</feature>
<dbReference type="AlphaFoldDB" id="A0A7X2S8K6"/>
<sequence>MNFSIDTIIFVLAALLIIGVLTAKFSTRLGLPALVFFVAVGMGLGSYVYFDNAKITQLFGILALIIIIFEGGIQTRWKDLRSVIKPAGSLATIGVLVTAAVAGLFAKFILDLSWLESFLFGSIVGSTDAAAVFSVLGSKNIRKKLTATLEAESGSNDPMAMFLTVTFVELVQHPDSNILTLILTFLWEMGFGLVIGILIGKAAVWIINKIDLDSSGLYPVLTLGLGILSYGTAVMLHASGLLAVYVTAVIIGNSPLTFRHSIIRFNEGFAWMMQILMFILLGLLVFPEQLLEITWEGILLAFLLMLVARPLGVFISMALSKYSFKEKIFISWAGLRGAVPIVLATYPLMANLENDTLIFNVVFFVVLLSALLQGATISPLAKMLHLSEGETKVKSHTLELVSIGKTNNELIELEIPARTPYAGIELRDIDLPTDTLITGVIRGERLITPRGDTVLQGNDTLYILVSKKNRDAIQELFGEKEGDPSVS</sequence>
<organism evidence="11 12">
    <name type="scientific">Metabacillus mangrovi</name>
    <dbReference type="NCBI Taxonomy" id="1491830"/>
    <lineage>
        <taxon>Bacteria</taxon>
        <taxon>Bacillati</taxon>
        <taxon>Bacillota</taxon>
        <taxon>Bacilli</taxon>
        <taxon>Bacillales</taxon>
        <taxon>Bacillaceae</taxon>
        <taxon>Metabacillus</taxon>
    </lineage>
</organism>
<evidence type="ECO:0000256" key="2">
    <source>
        <dbReference type="ARBA" id="ARBA00022448"/>
    </source>
</evidence>
<dbReference type="NCBIfam" id="NF003716">
    <property type="entry name" value="PRK05326.1-3"/>
    <property type="match status" value="1"/>
</dbReference>
<feature type="transmembrane region" description="Helical" evidence="9">
    <location>
        <begin position="87"/>
        <end position="106"/>
    </location>
</feature>
<keyword evidence="3" id="KW-0050">Antiport</keyword>
<dbReference type="GO" id="GO:0005886">
    <property type="term" value="C:plasma membrane"/>
    <property type="evidence" value="ECO:0007669"/>
    <property type="project" value="UniProtKB-SubCell"/>
</dbReference>
<evidence type="ECO:0000256" key="4">
    <source>
        <dbReference type="ARBA" id="ARBA00022475"/>
    </source>
</evidence>
<dbReference type="GO" id="GO:1902600">
    <property type="term" value="P:proton transmembrane transport"/>
    <property type="evidence" value="ECO:0007669"/>
    <property type="project" value="InterPro"/>
</dbReference>
<evidence type="ECO:0000256" key="9">
    <source>
        <dbReference type="SAM" id="Phobius"/>
    </source>
</evidence>
<feature type="transmembrane region" description="Helical" evidence="9">
    <location>
        <begin position="298"/>
        <end position="317"/>
    </location>
</feature>
<dbReference type="InterPro" id="IPR036721">
    <property type="entry name" value="RCK_C_sf"/>
</dbReference>
<dbReference type="OrthoDB" id="9810759at2"/>
<evidence type="ECO:0000313" key="12">
    <source>
        <dbReference type="Proteomes" id="UP000434639"/>
    </source>
</evidence>
<dbReference type="GO" id="GO:0008324">
    <property type="term" value="F:monoatomic cation transmembrane transporter activity"/>
    <property type="evidence" value="ECO:0007669"/>
    <property type="project" value="InterPro"/>
</dbReference>
<gene>
    <name evidence="11" type="ORF">GKZ89_20010</name>
</gene>
<dbReference type="NCBIfam" id="NF003715">
    <property type="entry name" value="PRK05326.1-2"/>
    <property type="match status" value="1"/>
</dbReference>
<feature type="transmembrane region" description="Helical" evidence="9">
    <location>
        <begin position="227"/>
        <end position="256"/>
    </location>
</feature>
<protein>
    <submittedName>
        <fullName evidence="11">Potassium/proton antiporter</fullName>
    </submittedName>
</protein>
<dbReference type="PANTHER" id="PTHR32507">
    <property type="entry name" value="NA(+)/H(+) ANTIPORTER 1"/>
    <property type="match status" value="1"/>
</dbReference>
<dbReference type="PANTHER" id="PTHR32507:SF7">
    <property type="entry name" value="K(+)_H(+) ANTIPORTER NHAP2"/>
    <property type="match status" value="1"/>
</dbReference>
<dbReference type="InterPro" id="IPR038770">
    <property type="entry name" value="Na+/solute_symporter_sf"/>
</dbReference>
<feature type="transmembrane region" description="Helical" evidence="9">
    <location>
        <begin position="268"/>
        <end position="286"/>
    </location>
</feature>
<evidence type="ECO:0000259" key="10">
    <source>
        <dbReference type="PROSITE" id="PS51202"/>
    </source>
</evidence>
<accession>A0A7X2S8K6</accession>
<evidence type="ECO:0000256" key="6">
    <source>
        <dbReference type="ARBA" id="ARBA00022989"/>
    </source>
</evidence>
<evidence type="ECO:0000256" key="3">
    <source>
        <dbReference type="ARBA" id="ARBA00022449"/>
    </source>
</evidence>
<evidence type="ECO:0000313" key="11">
    <source>
        <dbReference type="EMBL" id="MTH55684.1"/>
    </source>
</evidence>